<name>A0A1G9X7W4_9FIRM</name>
<dbReference type="RefSeq" id="WP_092074378.1">
    <property type="nucleotide sequence ID" value="NZ_FNHB01000009.1"/>
</dbReference>
<dbReference type="Proteomes" id="UP000214880">
    <property type="component" value="Unassembled WGS sequence"/>
</dbReference>
<sequence length="91" mass="10591">MQLTMSCYSTFLHHIDPNQILTEAYRILRAGGRAGLIHWTYDPKTPRGPGMDIRPKPEEMINWALQAGFQLEKEEVIDLPPYHYGFVAYKR</sequence>
<dbReference type="OrthoDB" id="5522265at2"/>
<accession>A0A1G9X7W4</accession>
<reference evidence="1 2" key="1">
    <citation type="submission" date="2016-10" db="EMBL/GenBank/DDBJ databases">
        <authorList>
            <person name="de Groot N.N."/>
        </authorList>
    </citation>
    <scope>NUCLEOTIDE SEQUENCE [LARGE SCALE GENOMIC DNA]</scope>
    <source>
        <strain evidence="1 2">DSM 1736</strain>
    </source>
</reference>
<proteinExistence type="predicted"/>
<dbReference type="InterPro" id="IPR029063">
    <property type="entry name" value="SAM-dependent_MTases_sf"/>
</dbReference>
<keyword evidence="2" id="KW-1185">Reference proteome</keyword>
<dbReference type="SUPFAM" id="SSF53335">
    <property type="entry name" value="S-adenosyl-L-methionine-dependent methyltransferases"/>
    <property type="match status" value="1"/>
</dbReference>
<organism evidence="1 2">
    <name type="scientific">Dendrosporobacter quercicolus</name>
    <dbReference type="NCBI Taxonomy" id="146817"/>
    <lineage>
        <taxon>Bacteria</taxon>
        <taxon>Bacillati</taxon>
        <taxon>Bacillota</taxon>
        <taxon>Negativicutes</taxon>
        <taxon>Selenomonadales</taxon>
        <taxon>Sporomusaceae</taxon>
        <taxon>Dendrosporobacter</taxon>
    </lineage>
</organism>
<dbReference type="EMBL" id="FNHB01000009">
    <property type="protein sequence ID" value="SDM92611.1"/>
    <property type="molecule type" value="Genomic_DNA"/>
</dbReference>
<gene>
    <name evidence="1" type="ORF">SAMN04488502_1099</name>
</gene>
<dbReference type="STRING" id="146817.SAMN04488502_1099"/>
<dbReference type="Gene3D" id="3.40.50.150">
    <property type="entry name" value="Vaccinia Virus protein VP39"/>
    <property type="match status" value="1"/>
</dbReference>
<protein>
    <recommendedName>
        <fullName evidence="3">Methyltransferase domain-containing protein</fullName>
    </recommendedName>
</protein>
<evidence type="ECO:0000313" key="2">
    <source>
        <dbReference type="Proteomes" id="UP000214880"/>
    </source>
</evidence>
<dbReference type="AlphaFoldDB" id="A0A1G9X7W4"/>
<evidence type="ECO:0008006" key="3">
    <source>
        <dbReference type="Google" id="ProtNLM"/>
    </source>
</evidence>
<evidence type="ECO:0000313" key="1">
    <source>
        <dbReference type="EMBL" id="SDM92611.1"/>
    </source>
</evidence>